<dbReference type="GO" id="GO:0006893">
    <property type="term" value="P:Golgi to plasma membrane transport"/>
    <property type="evidence" value="ECO:0007669"/>
    <property type="project" value="TreeGrafter"/>
</dbReference>
<keyword evidence="2" id="KW-0813">Transport</keyword>
<feature type="compositionally biased region" description="Low complexity" evidence="5">
    <location>
        <begin position="1086"/>
        <end position="1096"/>
    </location>
</feature>
<comment type="similarity">
    <text evidence="1">Belongs to the SEC3 family.</text>
</comment>
<dbReference type="Pfam" id="PF09763">
    <property type="entry name" value="Sec3_CC"/>
    <property type="match status" value="1"/>
</dbReference>
<dbReference type="Gene3D" id="2.30.29.90">
    <property type="match status" value="1"/>
</dbReference>
<dbReference type="Pfam" id="PF15277">
    <property type="entry name" value="Sec3-PIP2_bind"/>
    <property type="match status" value="1"/>
</dbReference>
<evidence type="ECO:0000256" key="2">
    <source>
        <dbReference type="ARBA" id="ARBA00022448"/>
    </source>
</evidence>
<organism evidence="7 8">
    <name type="scientific">Tilletia horrida</name>
    <dbReference type="NCBI Taxonomy" id="155126"/>
    <lineage>
        <taxon>Eukaryota</taxon>
        <taxon>Fungi</taxon>
        <taxon>Dikarya</taxon>
        <taxon>Basidiomycota</taxon>
        <taxon>Ustilaginomycotina</taxon>
        <taxon>Exobasidiomycetes</taxon>
        <taxon>Tilletiales</taxon>
        <taxon>Tilletiaceae</taxon>
        <taxon>Tilletia</taxon>
    </lineage>
</organism>
<feature type="compositionally biased region" description="Pro residues" evidence="5">
    <location>
        <begin position="486"/>
        <end position="495"/>
    </location>
</feature>
<reference evidence="7" key="1">
    <citation type="journal article" date="2023" name="PhytoFront">
        <title>Draft Genome Resources of Seven Strains of Tilletia horrida, Causal Agent of Kernel Smut of Rice.</title>
        <authorList>
            <person name="Khanal S."/>
            <person name="Antony Babu S."/>
            <person name="Zhou X.G."/>
        </authorList>
    </citation>
    <scope>NUCLEOTIDE SEQUENCE</scope>
    <source>
        <strain evidence="7">TX3</strain>
    </source>
</reference>
<evidence type="ECO:0000256" key="3">
    <source>
        <dbReference type="ARBA" id="ARBA00022483"/>
    </source>
</evidence>
<evidence type="ECO:0000313" key="8">
    <source>
        <dbReference type="Proteomes" id="UP001176521"/>
    </source>
</evidence>
<dbReference type="EMBL" id="JAPDMQ010000041">
    <property type="protein sequence ID" value="KAK0538685.1"/>
    <property type="molecule type" value="Genomic_DNA"/>
</dbReference>
<comment type="caution">
    <text evidence="7">The sequence shown here is derived from an EMBL/GenBank/DDBJ whole genome shotgun (WGS) entry which is preliminary data.</text>
</comment>
<dbReference type="Proteomes" id="UP001176521">
    <property type="component" value="Unassembled WGS sequence"/>
</dbReference>
<keyword evidence="8" id="KW-1185">Reference proteome</keyword>
<feature type="compositionally biased region" description="Polar residues" evidence="5">
    <location>
        <begin position="509"/>
        <end position="521"/>
    </location>
</feature>
<dbReference type="PANTHER" id="PTHR16092:SF14">
    <property type="entry name" value="EXOCYST COMPLEX COMPONENT 1 ISOFORM X1"/>
    <property type="match status" value="1"/>
</dbReference>
<dbReference type="PANTHER" id="PTHR16092">
    <property type="entry name" value="SEC3/SYNTAXIN-RELATED"/>
    <property type="match status" value="1"/>
</dbReference>
<feature type="domain" description="Exocyst complex component Sec3 PIP2-binding N-terminal" evidence="6">
    <location>
        <begin position="60"/>
        <end position="145"/>
    </location>
</feature>
<name>A0AAN6JM64_9BASI</name>
<dbReference type="GO" id="GO:0005886">
    <property type="term" value="C:plasma membrane"/>
    <property type="evidence" value="ECO:0007669"/>
    <property type="project" value="TreeGrafter"/>
</dbReference>
<feature type="compositionally biased region" description="Low complexity" evidence="5">
    <location>
        <begin position="496"/>
        <end position="508"/>
    </location>
</feature>
<protein>
    <recommendedName>
        <fullName evidence="6">Exocyst complex component Sec3 PIP2-binding N-terminal domain-containing protein</fullName>
    </recommendedName>
</protein>
<keyword evidence="3" id="KW-0268">Exocytosis</keyword>
<dbReference type="AlphaFoldDB" id="A0AAN6JM64"/>
<evidence type="ECO:0000259" key="6">
    <source>
        <dbReference type="SMART" id="SM01313"/>
    </source>
</evidence>
<evidence type="ECO:0000256" key="5">
    <source>
        <dbReference type="SAM" id="MobiDB-lite"/>
    </source>
</evidence>
<keyword evidence="4" id="KW-0175">Coiled coil</keyword>
<dbReference type="InterPro" id="IPR028258">
    <property type="entry name" value="Sec3-PIP2_bind"/>
</dbReference>
<feature type="compositionally biased region" description="Basic residues" evidence="5">
    <location>
        <begin position="1102"/>
        <end position="1115"/>
    </location>
</feature>
<evidence type="ECO:0000256" key="4">
    <source>
        <dbReference type="ARBA" id="ARBA00023054"/>
    </source>
</evidence>
<evidence type="ECO:0000313" key="7">
    <source>
        <dbReference type="EMBL" id="KAK0538685.1"/>
    </source>
</evidence>
<feature type="region of interest" description="Disordered" evidence="5">
    <location>
        <begin position="1"/>
        <end position="37"/>
    </location>
</feature>
<sequence>MSASAAAAAAATSSSSSRAGGSVSSDREAFTSALRSGTRSPNNHYICHLKIQEQDPDPTKRAKTRYLIAAVDRETGRVTLNKARGNPNGTYSIGKDWDLNLLQELEVHTPSTFTITLTRPYAYTSTNASEQEPFLQMIVNVYRKYTGDAEGPHLINFVAQATSSRSSKSSRTAAPSNSSSSSAGQSQSTTQSSTPTSATSPDDIPSGRPSTSSVRSTTSSQNRSLRALDIPVPSITTSASSPTTPTAEKPSFASQFSSPGVSPAPSSKRRDKEREEPALRKAASSITLSGSRNGRLPSPASAMPPAPLFSKTSAPLPGPGPESTDDDDDPYGGAVVTDHPSVQPSPVYAAPSSAKAAHLPAPPSRDSPTSAKSSYDPNGFPSQSSRTTNPSLKRMGSSPHMANGVSVPRRSESIPDLHRAANRRPGTAGSQGTTDGERSRSRGGAGGNAGEWDRAALKRSPSTPTGAHMDGSRYMGELPKVVLPVESPPPVPTPPSAVVVLPSPSEAPTSAQSQQQKSTLRPNPRAPGRVTRTLSTVLPLNGDEDDDDDEDTTLAYVEEMLEGFEWRPMIGDGMLGPGFGKRRRAAKTSDALFGGGAVSSAAASRGTADVIEARLLKELSALEEAIIHGMVESDERVGLVIKHMDDALVQLDLMEGMIMRFKMQLNGRDEDINHIESQNGALQIHTSNQQKLAAEIERLLDTIHVDEGSIYTLKHASLESRGGIEELERAAGELYKSIVQATSSTDEGVSAATERLDEYRALSERFCKRVFDHINLTLTAETASYLSDPARQSALGPSRHPGPSLQNHAHLEELLGRYCGLVLYMKETSPSYFSRLCAAYYASVSECWKREMLTFFAGWKRRIKRGSGDDYGWEVGDGTEPGSAGGKSGYESKISTEFGTFGRASTIRKVVKGEKSKTAKVQDDGDLTATEVFQRVVDSLTPLIQGEQSFLSDFLQINSSNVTFADYLDMEPYFRRRATQLFGFGTPTAAQGGGPMREMKSAMELIFGFLAPEWDALVDYSVHMDKSQITPILAMLDRAITDAEEVGSDYIVRSLTRAHTRLTTVLDKIEDEQAQQGGTGGGADGGASAAAAAQGKGASGEKKKKRVANLLRKHR</sequence>
<dbReference type="InterPro" id="IPR048628">
    <property type="entry name" value="Sec3_C"/>
</dbReference>
<dbReference type="SMART" id="SM01313">
    <property type="entry name" value="Sec3-PIP2_bind"/>
    <property type="match status" value="1"/>
</dbReference>
<dbReference type="Pfam" id="PF20654">
    <property type="entry name" value="Sec3_C-term"/>
    <property type="match status" value="1"/>
</dbReference>
<dbReference type="InterPro" id="IPR019160">
    <property type="entry name" value="Sec3_CC"/>
</dbReference>
<feature type="region of interest" description="Disordered" evidence="5">
    <location>
        <begin position="1071"/>
        <end position="1115"/>
    </location>
</feature>
<feature type="compositionally biased region" description="Low complexity" evidence="5">
    <location>
        <begin position="1"/>
        <end position="24"/>
    </location>
</feature>
<evidence type="ECO:0000256" key="1">
    <source>
        <dbReference type="ARBA" id="ARBA00006518"/>
    </source>
</evidence>
<gene>
    <name evidence="7" type="ORF">OC842_001208</name>
</gene>
<feature type="compositionally biased region" description="Polar residues" evidence="5">
    <location>
        <begin position="366"/>
        <end position="391"/>
    </location>
</feature>
<feature type="compositionally biased region" description="Low complexity" evidence="5">
    <location>
        <begin position="231"/>
        <end position="251"/>
    </location>
</feature>
<dbReference type="GO" id="GO:0005546">
    <property type="term" value="F:phosphatidylinositol-4,5-bisphosphate binding"/>
    <property type="evidence" value="ECO:0007669"/>
    <property type="project" value="TreeGrafter"/>
</dbReference>
<dbReference type="GO" id="GO:0006887">
    <property type="term" value="P:exocytosis"/>
    <property type="evidence" value="ECO:0007669"/>
    <property type="project" value="UniProtKB-KW"/>
</dbReference>
<proteinExistence type="inferred from homology"/>
<feature type="compositionally biased region" description="Basic and acidic residues" evidence="5">
    <location>
        <begin position="268"/>
        <end position="279"/>
    </location>
</feature>
<feature type="region of interest" description="Disordered" evidence="5">
    <location>
        <begin position="162"/>
        <end position="530"/>
    </location>
</feature>
<feature type="compositionally biased region" description="Basic and acidic residues" evidence="5">
    <location>
        <begin position="409"/>
        <end position="419"/>
    </location>
</feature>
<feature type="compositionally biased region" description="Low complexity" evidence="5">
    <location>
        <begin position="162"/>
        <end position="224"/>
    </location>
</feature>
<dbReference type="GO" id="GO:0000145">
    <property type="term" value="C:exocyst"/>
    <property type="evidence" value="ECO:0007669"/>
    <property type="project" value="InterPro"/>
</dbReference>
<accession>A0AAN6JM64</accession>